<keyword evidence="1" id="KW-0732">Signal</keyword>
<comment type="caution">
    <text evidence="2">The sequence shown here is derived from an EMBL/GenBank/DDBJ whole genome shotgun (WGS) entry which is preliminary data.</text>
</comment>
<gene>
    <name evidence="2" type="ORF">LNV07_22800</name>
</gene>
<dbReference type="Proteomes" id="UP001209701">
    <property type="component" value="Unassembled WGS sequence"/>
</dbReference>
<proteinExistence type="predicted"/>
<sequence>MKRPYFLTPLLLATCLSVSALVPVYAQTQAQAVPEYTMKASYLYNFMIFADWPNLDPQSPQDGLMLCVLGQDNFGEALNNLEGKSVNGRRLAVSRLNGLASIKKCQLLFITEQEAPNMQSILKVLADAPVLTVADTPVAAGAAILLSLDGKRLVFDVNMQRTKKVGITLSSKVLQLARSTN</sequence>
<feature type="chain" id="PRO_5047529942" evidence="1">
    <location>
        <begin position="27"/>
        <end position="181"/>
    </location>
</feature>
<dbReference type="RefSeq" id="WP_263573506.1">
    <property type="nucleotide sequence ID" value="NZ_JAJIRN010000011.1"/>
</dbReference>
<dbReference type="Pfam" id="PF13689">
    <property type="entry name" value="DUF4154"/>
    <property type="match status" value="1"/>
</dbReference>
<dbReference type="InterPro" id="IPR025293">
    <property type="entry name" value="YfiR/HmsC-like"/>
</dbReference>
<evidence type="ECO:0000313" key="2">
    <source>
        <dbReference type="EMBL" id="MCV2370926.1"/>
    </source>
</evidence>
<organism evidence="2 3">
    <name type="scientific">Roseateles oligotrophus</name>
    <dbReference type="NCBI Taxonomy" id="1769250"/>
    <lineage>
        <taxon>Bacteria</taxon>
        <taxon>Pseudomonadati</taxon>
        <taxon>Pseudomonadota</taxon>
        <taxon>Betaproteobacteria</taxon>
        <taxon>Burkholderiales</taxon>
        <taxon>Sphaerotilaceae</taxon>
        <taxon>Roseateles</taxon>
    </lineage>
</organism>
<reference evidence="2 3" key="1">
    <citation type="submission" date="2021-11" db="EMBL/GenBank/DDBJ databases">
        <authorList>
            <person name="Liang Q."/>
            <person name="Mou H."/>
            <person name="Liu Z."/>
        </authorList>
    </citation>
    <scope>NUCLEOTIDE SEQUENCE [LARGE SCALE GENOMIC DNA]</scope>
    <source>
        <strain evidence="2 3">CHU3</strain>
    </source>
</reference>
<accession>A0ABT2YLK0</accession>
<protein>
    <submittedName>
        <fullName evidence="2">YfiR family protein</fullName>
    </submittedName>
</protein>
<evidence type="ECO:0000256" key="1">
    <source>
        <dbReference type="SAM" id="SignalP"/>
    </source>
</evidence>
<dbReference type="EMBL" id="JAJIRN010000011">
    <property type="protein sequence ID" value="MCV2370926.1"/>
    <property type="molecule type" value="Genomic_DNA"/>
</dbReference>
<name>A0ABT2YLK0_9BURK</name>
<feature type="signal peptide" evidence="1">
    <location>
        <begin position="1"/>
        <end position="26"/>
    </location>
</feature>
<evidence type="ECO:0000313" key="3">
    <source>
        <dbReference type="Proteomes" id="UP001209701"/>
    </source>
</evidence>
<keyword evidence="3" id="KW-1185">Reference proteome</keyword>